<dbReference type="EMBL" id="KQ414598">
    <property type="protein sequence ID" value="KOC69803.1"/>
    <property type="molecule type" value="Genomic_DNA"/>
</dbReference>
<dbReference type="InterPro" id="IPR052709">
    <property type="entry name" value="Transposase-MT_Hybrid"/>
</dbReference>
<accession>A0A0L7RG41</accession>
<dbReference type="GO" id="GO:0003676">
    <property type="term" value="F:nucleic acid binding"/>
    <property type="evidence" value="ECO:0007669"/>
    <property type="project" value="InterPro"/>
</dbReference>
<reference evidence="1 2" key="1">
    <citation type="submission" date="2015-07" db="EMBL/GenBank/DDBJ databases">
        <title>The genome of Habropoda laboriosa.</title>
        <authorList>
            <person name="Pan H."/>
            <person name="Kapheim K."/>
        </authorList>
    </citation>
    <scope>NUCLEOTIDE SEQUENCE [LARGE SCALE GENOMIC DNA]</scope>
    <source>
        <strain evidence="1">0110345459</strain>
    </source>
</reference>
<dbReference type="GO" id="GO:0032259">
    <property type="term" value="P:methylation"/>
    <property type="evidence" value="ECO:0007669"/>
    <property type="project" value="UniProtKB-KW"/>
</dbReference>
<feature type="non-terminal residue" evidence="1">
    <location>
        <position position="1"/>
    </location>
</feature>
<evidence type="ECO:0000313" key="1">
    <source>
        <dbReference type="EMBL" id="KOC69803.1"/>
    </source>
</evidence>
<proteinExistence type="predicted"/>
<dbReference type="InterPro" id="IPR036397">
    <property type="entry name" value="RNaseH_sf"/>
</dbReference>
<dbReference type="PANTHER" id="PTHR46060">
    <property type="entry name" value="MARINER MOS1 TRANSPOSASE-LIKE PROTEIN"/>
    <property type="match status" value="1"/>
</dbReference>
<keyword evidence="1" id="KW-0808">Transferase</keyword>
<dbReference type="PANTHER" id="PTHR46060:SF1">
    <property type="entry name" value="MARINER MOS1 TRANSPOSASE-LIKE PROTEIN"/>
    <property type="match status" value="1"/>
</dbReference>
<dbReference type="Proteomes" id="UP000053825">
    <property type="component" value="Unassembled WGS sequence"/>
</dbReference>
<sequence>VQQQALVNRKGSILLHDNTKPHVASTTAQKLHRLGIEVLSHFPYSSDFHLTISLLKNDLGRRRILKTPFSSIGHYGNYFK</sequence>
<evidence type="ECO:0000313" key="2">
    <source>
        <dbReference type="Proteomes" id="UP000053825"/>
    </source>
</evidence>
<protein>
    <submittedName>
        <fullName evidence="1">Histone-lysine N-methyltransferase SETMAR</fullName>
    </submittedName>
</protein>
<gene>
    <name evidence="1" type="ORF">WH47_07013</name>
</gene>
<keyword evidence="1" id="KW-0489">Methyltransferase</keyword>
<keyword evidence="2" id="KW-1185">Reference proteome</keyword>
<dbReference type="STRING" id="597456.A0A0L7RG41"/>
<organism evidence="1 2">
    <name type="scientific">Habropoda laboriosa</name>
    <dbReference type="NCBI Taxonomy" id="597456"/>
    <lineage>
        <taxon>Eukaryota</taxon>
        <taxon>Metazoa</taxon>
        <taxon>Ecdysozoa</taxon>
        <taxon>Arthropoda</taxon>
        <taxon>Hexapoda</taxon>
        <taxon>Insecta</taxon>
        <taxon>Pterygota</taxon>
        <taxon>Neoptera</taxon>
        <taxon>Endopterygota</taxon>
        <taxon>Hymenoptera</taxon>
        <taxon>Apocrita</taxon>
        <taxon>Aculeata</taxon>
        <taxon>Apoidea</taxon>
        <taxon>Anthophila</taxon>
        <taxon>Apidae</taxon>
        <taxon>Habropoda</taxon>
    </lineage>
</organism>
<dbReference type="Gene3D" id="3.30.420.10">
    <property type="entry name" value="Ribonuclease H-like superfamily/Ribonuclease H"/>
    <property type="match status" value="1"/>
</dbReference>
<dbReference type="AlphaFoldDB" id="A0A0L7RG41"/>
<dbReference type="GO" id="GO:0008168">
    <property type="term" value="F:methyltransferase activity"/>
    <property type="evidence" value="ECO:0007669"/>
    <property type="project" value="UniProtKB-KW"/>
</dbReference>
<name>A0A0L7RG41_9HYME</name>